<gene>
    <name evidence="3" type="ORF">ECRASSUSDP1_LOCUS22801</name>
</gene>
<keyword evidence="1" id="KW-0175">Coiled coil</keyword>
<dbReference type="AlphaFoldDB" id="A0AAD1Y0Z4"/>
<feature type="compositionally biased region" description="Low complexity" evidence="2">
    <location>
        <begin position="688"/>
        <end position="697"/>
    </location>
</feature>
<name>A0AAD1Y0Z4_EUPCR</name>
<dbReference type="EMBL" id="CAMPGE010023401">
    <property type="protein sequence ID" value="CAI2381347.1"/>
    <property type="molecule type" value="Genomic_DNA"/>
</dbReference>
<feature type="compositionally biased region" description="Polar residues" evidence="2">
    <location>
        <begin position="703"/>
        <end position="714"/>
    </location>
</feature>
<dbReference type="Proteomes" id="UP001295684">
    <property type="component" value="Unassembled WGS sequence"/>
</dbReference>
<evidence type="ECO:0000256" key="2">
    <source>
        <dbReference type="SAM" id="MobiDB-lite"/>
    </source>
</evidence>
<feature type="region of interest" description="Disordered" evidence="2">
    <location>
        <begin position="85"/>
        <end position="175"/>
    </location>
</feature>
<evidence type="ECO:0000256" key="1">
    <source>
        <dbReference type="SAM" id="Coils"/>
    </source>
</evidence>
<feature type="compositionally biased region" description="Basic and acidic residues" evidence="2">
    <location>
        <begin position="491"/>
        <end position="509"/>
    </location>
</feature>
<evidence type="ECO:0000313" key="4">
    <source>
        <dbReference type="Proteomes" id="UP001295684"/>
    </source>
</evidence>
<feature type="region of interest" description="Disordered" evidence="2">
    <location>
        <begin position="580"/>
        <end position="758"/>
    </location>
</feature>
<feature type="compositionally biased region" description="Basic and acidic residues" evidence="2">
    <location>
        <begin position="406"/>
        <end position="432"/>
    </location>
</feature>
<feature type="compositionally biased region" description="Basic and acidic residues" evidence="2">
    <location>
        <begin position="30"/>
        <end position="60"/>
    </location>
</feature>
<feature type="region of interest" description="Disordered" evidence="2">
    <location>
        <begin position="396"/>
        <end position="566"/>
    </location>
</feature>
<protein>
    <submittedName>
        <fullName evidence="3">Uncharacterized protein</fullName>
    </submittedName>
</protein>
<feature type="compositionally biased region" description="Basic and acidic residues" evidence="2">
    <location>
        <begin position="135"/>
        <end position="147"/>
    </location>
</feature>
<comment type="caution">
    <text evidence="3">The sequence shown here is derived from an EMBL/GenBank/DDBJ whole genome shotgun (WGS) entry which is preliminary data.</text>
</comment>
<sequence length="758" mass="85818">MERGDHFSSQRVTTSKFGRTRRNPNSKFVDCSKEKQRYSSTKEKFVDKRSNVGKQIDNRYDPVLPEMTPNRGEALENTVTKLLGYPSGAGNINPTDSVNQTSGSKRSQHINASSPSWDQADSGRSEASQANPLRASDRISEHSHEGSDSSISRRHQNHLSPERGLNMMSGEKPDRDDIREIYNKARKSKHNDIKTRQDGAPVLRPHPLDIALYYRYLVENSNELFKNSNFTTLRPTKRVNPEVVHFENCEAYTDLLRKLKPSSAFRPMKKAKKIKYYRGQEKIDRLRKGLPTIEKGEPNITMMMPNLFEKEVLGRKERLILGAINDASKIQYDTKEEFQAIADKLKHLFDHEVKEKAESQASILNSIKTEIKDLRQELKEFQAQKLEEKEVLSKMSNIAISQSKPTSEDPPKPKEETKTNPPKLEQKPKPKVVDPFSQEPTKNQEKEVKEEAKNQTKTKEDKVKSLLPIVKEKENEEGPPSVNKLENNDDDSIKESYKESEDENQRDQYGEPIVKPSAEEEKKVKTTNIFAKPTEVKKEMQSSPNFAAKDESKSSGNKKPNPFLANSDAKVINKFSNFKGDATQKVFPSKSNTNDRVFPFSNKNREQSSSVMGSNSNPFTGGRSGPNPFDRGGQNKPSVFPSRQQDDSMEEDDSGNRYDRNRSSHSNFGRANPFGRGTSMNSSRDRSSSSFEAPSRSGIGFNASRTRNESSWNRNAFDRSSSRDSGFRLGRNDSSERNGTSNRVAAGGLFAEVKRNPR</sequence>
<feature type="region of interest" description="Disordered" evidence="2">
    <location>
        <begin position="1"/>
        <end position="71"/>
    </location>
</feature>
<feature type="compositionally biased region" description="Basic and acidic residues" evidence="2">
    <location>
        <begin position="442"/>
        <end position="476"/>
    </location>
</feature>
<proteinExistence type="predicted"/>
<feature type="compositionally biased region" description="Polar residues" evidence="2">
    <location>
        <begin position="607"/>
        <end position="619"/>
    </location>
</feature>
<evidence type="ECO:0000313" key="3">
    <source>
        <dbReference type="EMBL" id="CAI2381347.1"/>
    </source>
</evidence>
<feature type="compositionally biased region" description="Polar residues" evidence="2">
    <location>
        <begin position="90"/>
        <end position="119"/>
    </location>
</feature>
<reference evidence="3" key="1">
    <citation type="submission" date="2023-07" db="EMBL/GenBank/DDBJ databases">
        <authorList>
            <consortium name="AG Swart"/>
            <person name="Singh M."/>
            <person name="Singh A."/>
            <person name="Seah K."/>
            <person name="Emmerich C."/>
        </authorList>
    </citation>
    <scope>NUCLEOTIDE SEQUENCE</scope>
    <source>
        <strain evidence="3">DP1</strain>
    </source>
</reference>
<keyword evidence="4" id="KW-1185">Reference proteome</keyword>
<feature type="coiled-coil region" evidence="1">
    <location>
        <begin position="357"/>
        <end position="391"/>
    </location>
</feature>
<accession>A0AAD1Y0Z4</accession>
<feature type="compositionally biased region" description="Basic and acidic residues" evidence="2">
    <location>
        <begin position="716"/>
        <end position="736"/>
    </location>
</feature>
<organism evidence="3 4">
    <name type="scientific">Euplotes crassus</name>
    <dbReference type="NCBI Taxonomy" id="5936"/>
    <lineage>
        <taxon>Eukaryota</taxon>
        <taxon>Sar</taxon>
        <taxon>Alveolata</taxon>
        <taxon>Ciliophora</taxon>
        <taxon>Intramacronucleata</taxon>
        <taxon>Spirotrichea</taxon>
        <taxon>Hypotrichia</taxon>
        <taxon>Euplotida</taxon>
        <taxon>Euplotidae</taxon>
        <taxon>Moneuplotes</taxon>
    </lineage>
</organism>